<dbReference type="AlphaFoldDB" id="A0A6A0GXA8"/>
<proteinExistence type="predicted"/>
<gene>
    <name evidence="2" type="ORF">HAZT_HAZT003846</name>
</gene>
<sequence>MFSTSIRDNLLYGSLDPSSVTEAQLQDAARQANALEFINKFPKGMDTVVGERGVLLSGGQRQRLAIARALISGPKILYSAVKNCFAAVSNGFVAVDDKFLLLKIVSLLLTMVFVFSALDSESEHLVQEAIERLMQGRTVLTIAHRLSTIRYIT</sequence>
<dbReference type="Pfam" id="PF00005">
    <property type="entry name" value="ABC_tran"/>
    <property type="match status" value="1"/>
</dbReference>
<comment type="caution">
    <text evidence="2">The sequence shown here is derived from an EMBL/GenBank/DDBJ whole genome shotgun (WGS) entry which is preliminary data.</text>
</comment>
<dbReference type="OrthoDB" id="6500128at2759"/>
<dbReference type="Gene3D" id="3.40.50.300">
    <property type="entry name" value="P-loop containing nucleotide triphosphate hydrolases"/>
    <property type="match status" value="2"/>
</dbReference>
<dbReference type="PANTHER" id="PTHR43394">
    <property type="entry name" value="ATP-DEPENDENT PERMEASE MDL1, MITOCHONDRIAL"/>
    <property type="match status" value="1"/>
</dbReference>
<protein>
    <recommendedName>
        <fullName evidence="1">ABC transporter domain-containing protein</fullName>
    </recommendedName>
</protein>
<evidence type="ECO:0000313" key="2">
    <source>
        <dbReference type="EMBL" id="KAA0191864.1"/>
    </source>
</evidence>
<accession>A0A6A0GXA8</accession>
<dbReference type="Proteomes" id="UP000711488">
    <property type="component" value="Unassembled WGS sequence"/>
</dbReference>
<feature type="non-terminal residue" evidence="2">
    <location>
        <position position="153"/>
    </location>
</feature>
<organism evidence="2">
    <name type="scientific">Hyalella azteca</name>
    <name type="common">Amphipod</name>
    <dbReference type="NCBI Taxonomy" id="294128"/>
    <lineage>
        <taxon>Eukaryota</taxon>
        <taxon>Metazoa</taxon>
        <taxon>Ecdysozoa</taxon>
        <taxon>Arthropoda</taxon>
        <taxon>Crustacea</taxon>
        <taxon>Multicrustacea</taxon>
        <taxon>Malacostraca</taxon>
        <taxon>Eumalacostraca</taxon>
        <taxon>Peracarida</taxon>
        <taxon>Amphipoda</taxon>
        <taxon>Senticaudata</taxon>
        <taxon>Talitrida</taxon>
        <taxon>Talitroidea</taxon>
        <taxon>Hyalellidae</taxon>
        <taxon>Hyalella</taxon>
    </lineage>
</organism>
<dbReference type="GO" id="GO:0005524">
    <property type="term" value="F:ATP binding"/>
    <property type="evidence" value="ECO:0007669"/>
    <property type="project" value="InterPro"/>
</dbReference>
<dbReference type="SUPFAM" id="SSF52540">
    <property type="entry name" value="P-loop containing nucleoside triphosphate hydrolases"/>
    <property type="match status" value="2"/>
</dbReference>
<reference evidence="2" key="3">
    <citation type="submission" date="2019-06" db="EMBL/GenBank/DDBJ databases">
        <authorList>
            <person name="Poynton C."/>
            <person name="Hasenbein S."/>
            <person name="Benoit J.B."/>
            <person name="Sepulveda M.S."/>
            <person name="Poelchau M.F."/>
            <person name="Murali S.C."/>
            <person name="Chen S."/>
            <person name="Glastad K.M."/>
            <person name="Werren J.H."/>
            <person name="Vineis J.H."/>
            <person name="Bowen J.L."/>
            <person name="Friedrich M."/>
            <person name="Jones J."/>
            <person name="Robertson H.M."/>
            <person name="Feyereisen R."/>
            <person name="Mechler-Hickson A."/>
            <person name="Mathers N."/>
            <person name="Lee C.E."/>
            <person name="Colbourne J.K."/>
            <person name="Biales A."/>
            <person name="Johnston J.S."/>
            <person name="Wellborn G.A."/>
            <person name="Rosendale A.J."/>
            <person name="Cridge A.G."/>
            <person name="Munoz-Torres M.C."/>
            <person name="Bain P.A."/>
            <person name="Manny A.R."/>
            <person name="Major K.M."/>
            <person name="Lambert F.N."/>
            <person name="Vulpe C.D."/>
            <person name="Tuck P."/>
            <person name="Blalock B.J."/>
            <person name="Lin Y.-Y."/>
            <person name="Smith M.E."/>
            <person name="Ochoa-Acuna H."/>
            <person name="Chen M.-J.M."/>
            <person name="Childers C.P."/>
            <person name="Qu J."/>
            <person name="Dugan S."/>
            <person name="Lee S.L."/>
            <person name="Chao H."/>
            <person name="Dinh H."/>
            <person name="Han Y."/>
            <person name="Doddapaneni H."/>
            <person name="Worley K.C."/>
            <person name="Muzny D.M."/>
            <person name="Gibbs R.A."/>
            <person name="Richards S."/>
        </authorList>
    </citation>
    <scope>NUCLEOTIDE SEQUENCE</scope>
    <source>
        <strain evidence="2">HAZT.00-mixed</strain>
        <tissue evidence="2">Whole organism</tissue>
    </source>
</reference>
<dbReference type="GO" id="GO:0016887">
    <property type="term" value="F:ATP hydrolysis activity"/>
    <property type="evidence" value="ECO:0007669"/>
    <property type="project" value="InterPro"/>
</dbReference>
<feature type="domain" description="ABC transporter" evidence="1">
    <location>
        <begin position="18"/>
        <end position="77"/>
    </location>
</feature>
<dbReference type="EMBL" id="JQDR03012030">
    <property type="protein sequence ID" value="KAA0191864.1"/>
    <property type="molecule type" value="Genomic_DNA"/>
</dbReference>
<name>A0A6A0GXA8_HYAAZ</name>
<dbReference type="InterPro" id="IPR039421">
    <property type="entry name" value="Type_1_exporter"/>
</dbReference>
<dbReference type="InterPro" id="IPR027417">
    <property type="entry name" value="P-loop_NTPase"/>
</dbReference>
<reference evidence="2" key="2">
    <citation type="journal article" date="2018" name="Environ. Sci. Technol.">
        <title>The Toxicogenome of Hyalella azteca: A Model for Sediment Ecotoxicology and Evolutionary Toxicology.</title>
        <authorList>
            <person name="Poynton H.C."/>
            <person name="Hasenbein S."/>
            <person name="Benoit J.B."/>
            <person name="Sepulveda M.S."/>
            <person name="Poelchau M.F."/>
            <person name="Hughes D.S.T."/>
            <person name="Murali S.C."/>
            <person name="Chen S."/>
            <person name="Glastad K.M."/>
            <person name="Goodisman M.A.D."/>
            <person name="Werren J.H."/>
            <person name="Vineis J.H."/>
            <person name="Bowen J.L."/>
            <person name="Friedrich M."/>
            <person name="Jones J."/>
            <person name="Robertson H.M."/>
            <person name="Feyereisen R."/>
            <person name="Mechler-Hickson A."/>
            <person name="Mathers N."/>
            <person name="Lee C.E."/>
            <person name="Colbourne J.K."/>
            <person name="Biales A."/>
            <person name="Johnston J.S."/>
            <person name="Wellborn G.A."/>
            <person name="Rosendale A.J."/>
            <person name="Cridge A.G."/>
            <person name="Munoz-Torres M.C."/>
            <person name="Bain P.A."/>
            <person name="Manny A.R."/>
            <person name="Major K.M."/>
            <person name="Lambert F.N."/>
            <person name="Vulpe C.D."/>
            <person name="Tuck P."/>
            <person name="Blalock B.J."/>
            <person name="Lin Y.Y."/>
            <person name="Smith M.E."/>
            <person name="Ochoa-Acuna H."/>
            <person name="Chen M.M."/>
            <person name="Childers C.P."/>
            <person name="Qu J."/>
            <person name="Dugan S."/>
            <person name="Lee S.L."/>
            <person name="Chao H."/>
            <person name="Dinh H."/>
            <person name="Han Y."/>
            <person name="Doddapaneni H."/>
            <person name="Worley K.C."/>
            <person name="Muzny D.M."/>
            <person name="Gibbs R.A."/>
            <person name="Richards S."/>
        </authorList>
    </citation>
    <scope>NUCLEOTIDE SEQUENCE</scope>
    <source>
        <strain evidence="2">HAZT.00-mixed</strain>
        <tissue evidence="2">Whole organism</tissue>
    </source>
</reference>
<reference evidence="2" key="1">
    <citation type="submission" date="2014-08" db="EMBL/GenBank/DDBJ databases">
        <authorList>
            <person name="Murali S."/>
            <person name="Richards S."/>
            <person name="Bandaranaike D."/>
            <person name="Bellair M."/>
            <person name="Blankenburg K."/>
            <person name="Chao H."/>
            <person name="Dinh H."/>
            <person name="Doddapaneni H."/>
            <person name="Dugan-Rocha S."/>
            <person name="Elkadiri S."/>
            <person name="Gnanaolivu R."/>
            <person name="Hughes D."/>
            <person name="Lee S."/>
            <person name="Li M."/>
            <person name="Ming W."/>
            <person name="Munidasa M."/>
            <person name="Muniz J."/>
            <person name="Nguyen L."/>
            <person name="Osuji N."/>
            <person name="Pu L.-L."/>
            <person name="Puazo M."/>
            <person name="Skinner E."/>
            <person name="Qu C."/>
            <person name="Quiroz J."/>
            <person name="Raj R."/>
            <person name="Weissenberger G."/>
            <person name="Xin Y."/>
            <person name="Zou X."/>
            <person name="Han Y."/>
            <person name="Worley K."/>
            <person name="Muzny D."/>
            <person name="Gibbs R."/>
        </authorList>
    </citation>
    <scope>NUCLEOTIDE SEQUENCE</scope>
    <source>
        <strain evidence="2">HAZT.00-mixed</strain>
        <tissue evidence="2">Whole organism</tissue>
    </source>
</reference>
<dbReference type="GO" id="GO:0090374">
    <property type="term" value="P:oligopeptide export from mitochondrion"/>
    <property type="evidence" value="ECO:0007669"/>
    <property type="project" value="TreeGrafter"/>
</dbReference>
<dbReference type="PANTHER" id="PTHR43394:SF1">
    <property type="entry name" value="ATP-BINDING CASSETTE SUB-FAMILY B MEMBER 10, MITOCHONDRIAL"/>
    <property type="match status" value="1"/>
</dbReference>
<evidence type="ECO:0000259" key="1">
    <source>
        <dbReference type="Pfam" id="PF00005"/>
    </source>
</evidence>
<dbReference type="GO" id="GO:0015421">
    <property type="term" value="F:ABC-type oligopeptide transporter activity"/>
    <property type="evidence" value="ECO:0007669"/>
    <property type="project" value="TreeGrafter"/>
</dbReference>
<dbReference type="InterPro" id="IPR003439">
    <property type="entry name" value="ABC_transporter-like_ATP-bd"/>
</dbReference>
<dbReference type="GO" id="GO:0005743">
    <property type="term" value="C:mitochondrial inner membrane"/>
    <property type="evidence" value="ECO:0007669"/>
    <property type="project" value="TreeGrafter"/>
</dbReference>